<evidence type="ECO:0000313" key="13">
    <source>
        <dbReference type="Proteomes" id="UP000176752"/>
    </source>
</evidence>
<dbReference type="GO" id="GO:0032977">
    <property type="term" value="F:membrane insertase activity"/>
    <property type="evidence" value="ECO:0007669"/>
    <property type="project" value="InterPro"/>
</dbReference>
<evidence type="ECO:0000256" key="8">
    <source>
        <dbReference type="ARBA" id="ARBA00023186"/>
    </source>
</evidence>
<protein>
    <recommendedName>
        <fullName evidence="11">Membrane insertase YidC/Oxa/ALB C-terminal domain-containing protein</fullName>
    </recommendedName>
</protein>
<dbReference type="Pfam" id="PF02096">
    <property type="entry name" value="60KD_IMP"/>
    <property type="match status" value="1"/>
</dbReference>
<dbReference type="InterPro" id="IPR001708">
    <property type="entry name" value="YidC/ALB3/OXA1/COX18"/>
</dbReference>
<dbReference type="AlphaFoldDB" id="A0A1G2DW08"/>
<dbReference type="STRING" id="1801660.A2Z78_01180"/>
<proteinExistence type="inferred from homology"/>
<comment type="caution">
    <text evidence="12">The sequence shown here is derived from an EMBL/GenBank/DDBJ whole genome shotgun (WGS) entry which is preliminary data.</text>
</comment>
<dbReference type="InterPro" id="IPR047196">
    <property type="entry name" value="YidC_ALB_C"/>
</dbReference>
<evidence type="ECO:0000256" key="6">
    <source>
        <dbReference type="ARBA" id="ARBA00022989"/>
    </source>
</evidence>
<evidence type="ECO:0000256" key="1">
    <source>
        <dbReference type="ARBA" id="ARBA00004651"/>
    </source>
</evidence>
<accession>A0A1G2DW08</accession>
<evidence type="ECO:0000256" key="4">
    <source>
        <dbReference type="ARBA" id="ARBA00022692"/>
    </source>
</evidence>
<dbReference type="NCBIfam" id="TIGR03592">
    <property type="entry name" value="yidC_oxa1_cterm"/>
    <property type="match status" value="1"/>
</dbReference>
<feature type="domain" description="Membrane insertase YidC/Oxa/ALB C-terminal" evidence="11">
    <location>
        <begin position="32"/>
        <end position="245"/>
    </location>
</feature>
<evidence type="ECO:0000259" key="11">
    <source>
        <dbReference type="Pfam" id="PF02096"/>
    </source>
</evidence>
<dbReference type="CDD" id="cd20070">
    <property type="entry name" value="5TM_YidC_Alb3"/>
    <property type="match status" value="1"/>
</dbReference>
<dbReference type="EMBL" id="MHLV01000013">
    <property type="protein sequence ID" value="OGZ17819.1"/>
    <property type="molecule type" value="Genomic_DNA"/>
</dbReference>
<name>A0A1G2DW08_9BACT</name>
<evidence type="ECO:0000256" key="10">
    <source>
        <dbReference type="SAM" id="Phobius"/>
    </source>
</evidence>
<keyword evidence="7 10" id="KW-0472">Membrane</keyword>
<keyword evidence="4 9" id="KW-0812">Transmembrane</keyword>
<keyword evidence="2" id="KW-0813">Transport</keyword>
<dbReference type="GO" id="GO:0051205">
    <property type="term" value="P:protein insertion into membrane"/>
    <property type="evidence" value="ECO:0007669"/>
    <property type="project" value="TreeGrafter"/>
</dbReference>
<evidence type="ECO:0000256" key="9">
    <source>
        <dbReference type="RuleBase" id="RU003945"/>
    </source>
</evidence>
<comment type="subcellular location">
    <subcellularLocation>
        <location evidence="1">Cell membrane</location>
        <topology evidence="1">Multi-pass membrane protein</topology>
    </subcellularLocation>
    <subcellularLocation>
        <location evidence="9">Membrane</location>
        <topology evidence="9">Multi-pass membrane protein</topology>
    </subcellularLocation>
</comment>
<organism evidence="12 13">
    <name type="scientific">Candidatus Nealsonbacteria bacterium RBG_13_36_15</name>
    <dbReference type="NCBI Taxonomy" id="1801660"/>
    <lineage>
        <taxon>Bacteria</taxon>
        <taxon>Candidatus Nealsoniibacteriota</taxon>
    </lineage>
</organism>
<sequence>MDFLINFFNIALYKPLFNLLVLFYVYLPGHDFGIAIIIITILVRIIFYPLNLKAIQAQKILQEIQPKIQEIQQKYKGDKEKLTKATIELYQKGKINPLSGCLPVLVQFPILIALFWVFQKGLQVGQMNNLYSFVPRPEIITPSFLGVANLAHSASVTINNTTQLLWPNIILIVLAGVLQFIQTKMMSPKTKIKNDKADFTAIMQKQMLYIFPIFTVFILWRLPSAIALYWVVTSLFSIFQQYLIFKPRHAKN</sequence>
<keyword evidence="5" id="KW-0653">Protein transport</keyword>
<comment type="similarity">
    <text evidence="9">Belongs to the OXA1/ALB3/YidC family.</text>
</comment>
<evidence type="ECO:0000256" key="7">
    <source>
        <dbReference type="ARBA" id="ARBA00023136"/>
    </source>
</evidence>
<evidence type="ECO:0000313" key="12">
    <source>
        <dbReference type="EMBL" id="OGZ17819.1"/>
    </source>
</evidence>
<feature type="transmembrane region" description="Helical" evidence="10">
    <location>
        <begin position="32"/>
        <end position="50"/>
    </location>
</feature>
<feature type="transmembrane region" description="Helical" evidence="10">
    <location>
        <begin position="7"/>
        <end position="26"/>
    </location>
</feature>
<dbReference type="GO" id="GO:0015031">
    <property type="term" value="P:protein transport"/>
    <property type="evidence" value="ECO:0007669"/>
    <property type="project" value="UniProtKB-KW"/>
</dbReference>
<dbReference type="PANTHER" id="PTHR12428:SF65">
    <property type="entry name" value="CYTOCHROME C OXIDASE ASSEMBLY PROTEIN COX18, MITOCHONDRIAL"/>
    <property type="match status" value="1"/>
</dbReference>
<evidence type="ECO:0000256" key="2">
    <source>
        <dbReference type="ARBA" id="ARBA00022448"/>
    </source>
</evidence>
<keyword evidence="6 10" id="KW-1133">Transmembrane helix</keyword>
<dbReference type="Proteomes" id="UP000176752">
    <property type="component" value="Unassembled WGS sequence"/>
</dbReference>
<dbReference type="GO" id="GO:0005886">
    <property type="term" value="C:plasma membrane"/>
    <property type="evidence" value="ECO:0007669"/>
    <property type="project" value="UniProtKB-SubCell"/>
</dbReference>
<feature type="transmembrane region" description="Helical" evidence="10">
    <location>
        <begin position="98"/>
        <end position="118"/>
    </location>
</feature>
<dbReference type="PANTHER" id="PTHR12428">
    <property type="entry name" value="OXA1"/>
    <property type="match status" value="1"/>
</dbReference>
<keyword evidence="3" id="KW-1003">Cell membrane</keyword>
<evidence type="ECO:0000256" key="5">
    <source>
        <dbReference type="ARBA" id="ARBA00022927"/>
    </source>
</evidence>
<reference evidence="12 13" key="1">
    <citation type="journal article" date="2016" name="Nat. Commun.">
        <title>Thousands of microbial genomes shed light on interconnected biogeochemical processes in an aquifer system.</title>
        <authorList>
            <person name="Anantharaman K."/>
            <person name="Brown C.T."/>
            <person name="Hug L.A."/>
            <person name="Sharon I."/>
            <person name="Castelle C.J."/>
            <person name="Probst A.J."/>
            <person name="Thomas B.C."/>
            <person name="Singh A."/>
            <person name="Wilkins M.J."/>
            <person name="Karaoz U."/>
            <person name="Brodie E.L."/>
            <person name="Williams K.H."/>
            <person name="Hubbard S.S."/>
            <person name="Banfield J.F."/>
        </authorList>
    </citation>
    <scope>NUCLEOTIDE SEQUENCE [LARGE SCALE GENOMIC DNA]</scope>
</reference>
<evidence type="ECO:0000256" key="3">
    <source>
        <dbReference type="ARBA" id="ARBA00022475"/>
    </source>
</evidence>
<dbReference type="InterPro" id="IPR028055">
    <property type="entry name" value="YidC/Oxa/ALB_C"/>
</dbReference>
<feature type="transmembrane region" description="Helical" evidence="10">
    <location>
        <begin position="164"/>
        <end position="181"/>
    </location>
</feature>
<gene>
    <name evidence="12" type="ORF">A2Z78_01180</name>
</gene>
<keyword evidence="8" id="KW-0143">Chaperone</keyword>